<feature type="transmembrane region" description="Helical" evidence="1">
    <location>
        <begin position="108"/>
        <end position="132"/>
    </location>
</feature>
<feature type="transmembrane region" description="Helical" evidence="1">
    <location>
        <begin position="35"/>
        <end position="56"/>
    </location>
</feature>
<keyword evidence="1" id="KW-0472">Membrane</keyword>
<sequence length="239" mass="25270">MIGFGTISNVLLIIFGGFLGLFFKAHLKESLQKSLMQAMGVAVIFLSIAGVLTKMVTVEQEQLVAGQSTMMIVTLALGTIIGELLSLDSYIDRFGDYLKYKTGNDADGGFVDAFVMATCTVCIGAMAIVGSIQDGISADSSTLIAKGMLDMIIIAIMTVSLGKGAIFSALPVAIFQGSVTLLAFLTGGMLEQTALDYLSLVGNMLIFCVGVNLLFEMKIKVANMLPTIVLATFWGTFLG</sequence>
<feature type="transmembrane region" description="Helical" evidence="1">
    <location>
        <begin position="221"/>
        <end position="238"/>
    </location>
</feature>
<feature type="transmembrane region" description="Helical" evidence="1">
    <location>
        <begin position="6"/>
        <end position="23"/>
    </location>
</feature>
<protein>
    <submittedName>
        <fullName evidence="2">DUF554 domain-containing protein</fullName>
    </submittedName>
</protein>
<keyword evidence="1" id="KW-1133">Transmembrane helix</keyword>
<dbReference type="PANTHER" id="PTHR36111">
    <property type="entry name" value="INNER MEMBRANE PROTEIN-RELATED"/>
    <property type="match status" value="1"/>
</dbReference>
<feature type="transmembrane region" description="Helical" evidence="1">
    <location>
        <begin position="197"/>
        <end position="215"/>
    </location>
</feature>
<dbReference type="Pfam" id="PF04474">
    <property type="entry name" value="DUF554"/>
    <property type="match status" value="1"/>
</dbReference>
<accession>A0ABW0UDB9</accession>
<dbReference type="RefSeq" id="WP_156806094.1">
    <property type="nucleotide sequence ID" value="NZ_JBHSOJ010000015.1"/>
</dbReference>
<proteinExistence type="predicted"/>
<keyword evidence="1" id="KW-0812">Transmembrane</keyword>
<gene>
    <name evidence="2" type="ORF">ACFPQ3_03760</name>
</gene>
<evidence type="ECO:0000313" key="2">
    <source>
        <dbReference type="EMBL" id="MFC5630719.1"/>
    </source>
</evidence>
<keyword evidence="3" id="KW-1185">Reference proteome</keyword>
<dbReference type="Proteomes" id="UP001596110">
    <property type="component" value="Unassembled WGS sequence"/>
</dbReference>
<comment type="caution">
    <text evidence="2">The sequence shown here is derived from an EMBL/GenBank/DDBJ whole genome shotgun (WGS) entry which is preliminary data.</text>
</comment>
<organism evidence="2 3">
    <name type="scientific">Streptococcus caledonicus</name>
    <dbReference type="NCBI Taxonomy" id="2614158"/>
    <lineage>
        <taxon>Bacteria</taxon>
        <taxon>Bacillati</taxon>
        <taxon>Bacillota</taxon>
        <taxon>Bacilli</taxon>
        <taxon>Lactobacillales</taxon>
        <taxon>Streptococcaceae</taxon>
        <taxon>Streptococcus</taxon>
    </lineage>
</organism>
<dbReference type="InterPro" id="IPR007563">
    <property type="entry name" value="DUF554"/>
</dbReference>
<dbReference type="EMBL" id="JBHSOJ010000015">
    <property type="protein sequence ID" value="MFC5630719.1"/>
    <property type="molecule type" value="Genomic_DNA"/>
</dbReference>
<evidence type="ECO:0000256" key="1">
    <source>
        <dbReference type="SAM" id="Phobius"/>
    </source>
</evidence>
<feature type="transmembrane region" description="Helical" evidence="1">
    <location>
        <begin position="152"/>
        <end position="185"/>
    </location>
</feature>
<feature type="transmembrane region" description="Helical" evidence="1">
    <location>
        <begin position="68"/>
        <end position="87"/>
    </location>
</feature>
<dbReference type="PANTHER" id="PTHR36111:SF2">
    <property type="entry name" value="INNER MEMBRANE PROTEIN"/>
    <property type="match status" value="1"/>
</dbReference>
<name>A0ABW0UDB9_9STRE</name>
<reference evidence="3" key="1">
    <citation type="journal article" date="2019" name="Int. J. Syst. Evol. Microbiol.">
        <title>The Global Catalogue of Microorganisms (GCM) 10K type strain sequencing project: providing services to taxonomists for standard genome sequencing and annotation.</title>
        <authorList>
            <consortium name="The Broad Institute Genomics Platform"/>
            <consortium name="The Broad Institute Genome Sequencing Center for Infectious Disease"/>
            <person name="Wu L."/>
            <person name="Ma J."/>
        </authorList>
    </citation>
    <scope>NUCLEOTIDE SEQUENCE [LARGE SCALE GENOMIC DNA]</scope>
    <source>
        <strain evidence="3">DT43</strain>
    </source>
</reference>
<evidence type="ECO:0000313" key="3">
    <source>
        <dbReference type="Proteomes" id="UP001596110"/>
    </source>
</evidence>